<name>A0ABX7WMV3_9GAMM</name>
<gene>
    <name evidence="3" type="ORF">J9253_13865</name>
</gene>
<evidence type="ECO:0000256" key="1">
    <source>
        <dbReference type="ARBA" id="ARBA00022679"/>
    </source>
</evidence>
<proteinExistence type="predicted"/>
<dbReference type="Pfam" id="PF08502">
    <property type="entry name" value="LeuA_dimer"/>
    <property type="match status" value="1"/>
</dbReference>
<feature type="domain" description="2-isopropylmalate synthase LeuA allosteric (dimerisation)" evidence="2">
    <location>
        <begin position="2"/>
        <end position="58"/>
    </location>
</feature>
<dbReference type="Proteomes" id="UP000672039">
    <property type="component" value="Chromosome"/>
</dbReference>
<evidence type="ECO:0000259" key="2">
    <source>
        <dbReference type="Pfam" id="PF08502"/>
    </source>
</evidence>
<dbReference type="SUPFAM" id="SSF110921">
    <property type="entry name" value="2-isopropylmalate synthase LeuA, allosteric (dimerisation) domain"/>
    <property type="match status" value="1"/>
</dbReference>
<dbReference type="InterPro" id="IPR013709">
    <property type="entry name" value="2-isopropylmalate_synth_dimer"/>
</dbReference>
<evidence type="ECO:0000313" key="3">
    <source>
        <dbReference type="EMBL" id="QTR45086.1"/>
    </source>
</evidence>
<keyword evidence="1" id="KW-0808">Transferase</keyword>
<reference evidence="3 4" key="1">
    <citation type="submission" date="2021-04" db="EMBL/GenBank/DDBJ databases">
        <title>Genomics, taxonomy and metabolism of representatives of sulfur bacteria of the genus Thiothrix: Thiothrix fructosivorans QT, Thiothrix unzii A1T and three new species, Thiothrix subterranea sp. nov., Thiothrix litoralis sp. nov. and 'Candidatus Thiothrix anitrata' sp. nov.</title>
        <authorList>
            <person name="Ravin N.V."/>
            <person name="Smolyakov D."/>
            <person name="Rudenko T.S."/>
            <person name="Mardanov A.V."/>
            <person name="Beletsky A.V."/>
            <person name="Markov N.D."/>
            <person name="Fomenkov A.I."/>
            <person name="Roberts R.J."/>
            <person name="Karnachuk O.V."/>
            <person name="Novikov A."/>
            <person name="Grabovich M.Y."/>
        </authorList>
    </citation>
    <scope>NUCLEOTIDE SEQUENCE [LARGE SCALE GENOMIC DNA]</scope>
    <source>
        <strain evidence="3 4">AS</strain>
    </source>
</reference>
<accession>A0ABX7WMV3</accession>
<sequence length="63" mass="6533">MRSYEERSIGASDEAGNAQACAFIELRPVNGSAEHYGVGIDGNIITAPIKALVSGVNRNASAL</sequence>
<protein>
    <recommendedName>
        <fullName evidence="2">2-isopropylmalate synthase LeuA allosteric (dimerisation) domain-containing protein</fullName>
    </recommendedName>
</protein>
<organism evidence="3 4">
    <name type="scientific">Thiothrix litoralis</name>
    <dbReference type="NCBI Taxonomy" id="2891210"/>
    <lineage>
        <taxon>Bacteria</taxon>
        <taxon>Pseudomonadati</taxon>
        <taxon>Pseudomonadota</taxon>
        <taxon>Gammaproteobacteria</taxon>
        <taxon>Thiotrichales</taxon>
        <taxon>Thiotrichaceae</taxon>
        <taxon>Thiothrix</taxon>
    </lineage>
</organism>
<keyword evidence="4" id="KW-1185">Reference proteome</keyword>
<dbReference type="EMBL" id="CP072801">
    <property type="protein sequence ID" value="QTR45086.1"/>
    <property type="molecule type" value="Genomic_DNA"/>
</dbReference>
<evidence type="ECO:0000313" key="4">
    <source>
        <dbReference type="Proteomes" id="UP000672039"/>
    </source>
</evidence>
<dbReference type="InterPro" id="IPR036230">
    <property type="entry name" value="LeuA_allosteric_dom_sf"/>
</dbReference>
<dbReference type="Gene3D" id="3.30.160.270">
    <property type="match status" value="1"/>
</dbReference>